<feature type="region of interest" description="Disordered" evidence="1">
    <location>
        <begin position="1"/>
        <end position="20"/>
    </location>
</feature>
<feature type="compositionally biased region" description="Low complexity" evidence="1">
    <location>
        <begin position="9"/>
        <end position="20"/>
    </location>
</feature>
<evidence type="ECO:0000313" key="3">
    <source>
        <dbReference type="EMBL" id="MCL7713120.1"/>
    </source>
</evidence>
<dbReference type="RefSeq" id="WP_250060909.1">
    <property type="nucleotide sequence ID" value="NZ_JAIKTS010000001.1"/>
</dbReference>
<sequence length="312" mass="32980">MSPSGTRQAGAGAHGADPDAGIVPTLDELIALRRSAARTADPRRGRMGTVARAAASARGRGMEYAESRAYVPGDDARHIDWKLSARTRTPHTKTFHAERERLTLLVADRAPALYFGTRIRFKSVQAARAGAVAVWAALRAGDRVAALCGARDAAVVAPAGGIRGALRTLDALVRWYRAPPPQDDGLPQALERAARLLHPGAQVLVLADPASALAVAPARWSALARHADVRVLLLVDPLEMQPPACRLPLQTAQGRLQLDLAAGAARAAWEQAFAAPVQALCAALPAHRVQVQVLASDAASDAWLRPQSGGRR</sequence>
<reference evidence="3 4" key="1">
    <citation type="submission" date="2021-08" db="EMBL/GenBank/DDBJ databases">
        <title>Novel members of of the genus Stenotrophomonas from differernt environment.</title>
        <authorList>
            <person name="Deng Y."/>
        </authorList>
    </citation>
    <scope>NUCLEOTIDE SEQUENCE [LARGE SCALE GENOMIC DNA]</scope>
    <source>
        <strain evidence="3 4">CPCC 101365</strain>
    </source>
</reference>
<evidence type="ECO:0000313" key="4">
    <source>
        <dbReference type="Proteomes" id="UP001431235"/>
    </source>
</evidence>
<dbReference type="InterPro" id="IPR002881">
    <property type="entry name" value="DUF58"/>
</dbReference>
<evidence type="ECO:0000256" key="1">
    <source>
        <dbReference type="SAM" id="MobiDB-lite"/>
    </source>
</evidence>
<gene>
    <name evidence="3" type="ORF">K5L01_00405</name>
</gene>
<proteinExistence type="predicted"/>
<name>A0ABT0SDP6_9GAMM</name>
<protein>
    <submittedName>
        <fullName evidence="3">DUF58 domain-containing protein</fullName>
    </submittedName>
</protein>
<feature type="domain" description="DUF58" evidence="2">
    <location>
        <begin position="66"/>
        <end position="272"/>
    </location>
</feature>
<dbReference type="Proteomes" id="UP001431235">
    <property type="component" value="Unassembled WGS sequence"/>
</dbReference>
<keyword evidence="4" id="KW-1185">Reference proteome</keyword>
<organism evidence="3 4">
    <name type="scientific">Stenotrophomonas mori</name>
    <dbReference type="NCBI Taxonomy" id="2871096"/>
    <lineage>
        <taxon>Bacteria</taxon>
        <taxon>Pseudomonadati</taxon>
        <taxon>Pseudomonadota</taxon>
        <taxon>Gammaproteobacteria</taxon>
        <taxon>Lysobacterales</taxon>
        <taxon>Lysobacteraceae</taxon>
        <taxon>Stenotrophomonas</taxon>
    </lineage>
</organism>
<dbReference type="Pfam" id="PF01882">
    <property type="entry name" value="DUF58"/>
    <property type="match status" value="1"/>
</dbReference>
<evidence type="ECO:0000259" key="2">
    <source>
        <dbReference type="Pfam" id="PF01882"/>
    </source>
</evidence>
<dbReference type="PANTHER" id="PTHR33608:SF12">
    <property type="entry name" value="DUF58 DOMAIN-CONTAINING PROTEIN"/>
    <property type="match status" value="1"/>
</dbReference>
<dbReference type="EMBL" id="JAIKTS010000001">
    <property type="protein sequence ID" value="MCL7713120.1"/>
    <property type="molecule type" value="Genomic_DNA"/>
</dbReference>
<comment type="caution">
    <text evidence="3">The sequence shown here is derived from an EMBL/GenBank/DDBJ whole genome shotgun (WGS) entry which is preliminary data.</text>
</comment>
<accession>A0ABT0SDP6</accession>
<dbReference type="PANTHER" id="PTHR33608">
    <property type="entry name" value="BLL2464 PROTEIN"/>
    <property type="match status" value="1"/>
</dbReference>